<dbReference type="AlphaFoldDB" id="A0A099I3R6"/>
<evidence type="ECO:0000313" key="1">
    <source>
        <dbReference type="EMBL" id="KGJ51523.1"/>
    </source>
</evidence>
<dbReference type="RefSeq" id="WP_044907645.1">
    <property type="nucleotide sequence ID" value="NZ_JQIF01000109.1"/>
</dbReference>
<name>A0A099I3R6_CLOIN</name>
<protein>
    <submittedName>
        <fullName evidence="1">Uncharacterized protein</fullName>
    </submittedName>
</protein>
<sequence>METIYEKYMALPIDKGLLCLEYGDIADPYFCYPVNAKPIGFEGCILYCFLPEYGEMVFACNPESCVDQNVYPLAANFEDFIRLILACGTANPLEQIVWMDKNKFEEHMANEEKILTDEQRTAAQQLQRALSLLPIENPFEYVKSIQKDFDGSKIQYSDEYYEVTGIENPKGTNTQDKHLVEFEPVVFEFNRKQDSD</sequence>
<dbReference type="EMBL" id="JQIF01000109">
    <property type="protein sequence ID" value="KGJ51523.1"/>
    <property type="molecule type" value="Genomic_DNA"/>
</dbReference>
<dbReference type="Proteomes" id="UP000030008">
    <property type="component" value="Unassembled WGS sequence"/>
</dbReference>
<organism evidence="1 2">
    <name type="scientific">Clostridium innocuum</name>
    <dbReference type="NCBI Taxonomy" id="1522"/>
    <lineage>
        <taxon>Bacteria</taxon>
        <taxon>Bacillati</taxon>
        <taxon>Bacillota</taxon>
        <taxon>Clostridia</taxon>
        <taxon>Eubacteriales</taxon>
        <taxon>Clostridiaceae</taxon>
        <taxon>Clostridium</taxon>
    </lineage>
</organism>
<comment type="caution">
    <text evidence="1">The sequence shown here is derived from an EMBL/GenBank/DDBJ whole genome shotgun (WGS) entry which is preliminary data.</text>
</comment>
<gene>
    <name evidence="1" type="ORF">CIAN88_19740</name>
</gene>
<reference evidence="1 2" key="1">
    <citation type="submission" date="2014-08" db="EMBL/GenBank/DDBJ databases">
        <title>Clostridium innocuum, an unnegligible vancomycin-resistant pathogen causing extra-intestinal infections.</title>
        <authorList>
            <person name="Feng Y."/>
            <person name="Chiu C.-H."/>
        </authorList>
    </citation>
    <scope>NUCLEOTIDE SEQUENCE [LARGE SCALE GENOMIC DNA]</scope>
    <source>
        <strain evidence="1 2">AN88</strain>
    </source>
</reference>
<accession>A0A099I3R6</accession>
<proteinExistence type="predicted"/>
<evidence type="ECO:0000313" key="2">
    <source>
        <dbReference type="Proteomes" id="UP000030008"/>
    </source>
</evidence>